<sequence length="174" mass="18648">MRRVRRTPPRPVGTGQVVVWIIAMTVTALLALSAIVAALAMTTGYTEHTTATIVAERVAGGYKRADTCVLTLDYTSDGVAHRVEAPVAWSSCPDRYVVGDVVEMRIDPSRPDMPLVDGAEAHVFGRDLLGVTLVGILPGLMVWTFGLLAFRRRRAERAAAARAAAEAGATAFTR</sequence>
<evidence type="ECO:0000256" key="1">
    <source>
        <dbReference type="SAM" id="Phobius"/>
    </source>
</evidence>
<keyword evidence="1" id="KW-1133">Transmembrane helix</keyword>
<dbReference type="EMBL" id="WJIF01000005">
    <property type="protein sequence ID" value="MRG60404.1"/>
    <property type="molecule type" value="Genomic_DNA"/>
</dbReference>
<dbReference type="RefSeq" id="WP_153684843.1">
    <property type="nucleotide sequence ID" value="NZ_WJIF01000005.1"/>
</dbReference>
<evidence type="ECO:0000313" key="3">
    <source>
        <dbReference type="Proteomes" id="UP000431080"/>
    </source>
</evidence>
<accession>A0A6I2F813</accession>
<dbReference type="Proteomes" id="UP000431080">
    <property type="component" value="Unassembled WGS sequence"/>
</dbReference>
<feature type="transmembrane region" description="Helical" evidence="1">
    <location>
        <begin position="128"/>
        <end position="150"/>
    </location>
</feature>
<name>A0A6I2F813_9MICO</name>
<keyword evidence="3" id="KW-1185">Reference proteome</keyword>
<evidence type="ECO:0000313" key="2">
    <source>
        <dbReference type="EMBL" id="MRG60404.1"/>
    </source>
</evidence>
<comment type="caution">
    <text evidence="2">The sequence shown here is derived from an EMBL/GenBank/DDBJ whole genome shotgun (WGS) entry which is preliminary data.</text>
</comment>
<reference evidence="2 3" key="1">
    <citation type="submission" date="2019-10" db="EMBL/GenBank/DDBJ databases">
        <authorList>
            <person name="Nie G."/>
            <person name="Ming H."/>
            <person name="Yi B."/>
        </authorList>
    </citation>
    <scope>NUCLEOTIDE SEQUENCE [LARGE SCALE GENOMIC DNA]</scope>
    <source>
        <strain evidence="2 3">CFH 90414</strain>
    </source>
</reference>
<gene>
    <name evidence="2" type="ORF">GE115_11085</name>
</gene>
<keyword evidence="1" id="KW-0812">Transmembrane</keyword>
<dbReference type="AlphaFoldDB" id="A0A6I2F813"/>
<protein>
    <submittedName>
        <fullName evidence="2">DUF3592 domain-containing protein</fullName>
    </submittedName>
</protein>
<organism evidence="2 3">
    <name type="scientific">Agromyces agglutinans</name>
    <dbReference type="NCBI Taxonomy" id="2662258"/>
    <lineage>
        <taxon>Bacteria</taxon>
        <taxon>Bacillati</taxon>
        <taxon>Actinomycetota</taxon>
        <taxon>Actinomycetes</taxon>
        <taxon>Micrococcales</taxon>
        <taxon>Microbacteriaceae</taxon>
        <taxon>Agromyces</taxon>
    </lineage>
</organism>
<proteinExistence type="predicted"/>
<keyword evidence="1" id="KW-0472">Membrane</keyword>
<feature type="transmembrane region" description="Helical" evidence="1">
    <location>
        <begin position="12"/>
        <end position="40"/>
    </location>
</feature>